<evidence type="ECO:0000313" key="2">
    <source>
        <dbReference type="Proteomes" id="UP001500902"/>
    </source>
</evidence>
<proteinExistence type="predicted"/>
<dbReference type="EMBL" id="BAAAZP010000124">
    <property type="protein sequence ID" value="GAA3692097.1"/>
    <property type="molecule type" value="Genomic_DNA"/>
</dbReference>
<gene>
    <name evidence="1" type="ORF">GCM10022224_067210</name>
</gene>
<name>A0ABP7CN76_9ACTN</name>
<evidence type="ECO:0000313" key="1">
    <source>
        <dbReference type="EMBL" id="GAA3692097.1"/>
    </source>
</evidence>
<accession>A0ABP7CN76</accession>
<organism evidence="1 2">
    <name type="scientific">Nonomuraea antimicrobica</name>
    <dbReference type="NCBI Taxonomy" id="561173"/>
    <lineage>
        <taxon>Bacteria</taxon>
        <taxon>Bacillati</taxon>
        <taxon>Actinomycetota</taxon>
        <taxon>Actinomycetes</taxon>
        <taxon>Streptosporangiales</taxon>
        <taxon>Streptosporangiaceae</taxon>
        <taxon>Nonomuraea</taxon>
    </lineage>
</organism>
<sequence length="60" mass="6477">MNKGINHDTGFPPGDRLTRKAFDVATWATCPATPTPRRIDGTAGVWRRARQQASAGRALG</sequence>
<reference evidence="2" key="1">
    <citation type="journal article" date="2019" name="Int. J. Syst. Evol. Microbiol.">
        <title>The Global Catalogue of Microorganisms (GCM) 10K type strain sequencing project: providing services to taxonomists for standard genome sequencing and annotation.</title>
        <authorList>
            <consortium name="The Broad Institute Genomics Platform"/>
            <consortium name="The Broad Institute Genome Sequencing Center for Infectious Disease"/>
            <person name="Wu L."/>
            <person name="Ma J."/>
        </authorList>
    </citation>
    <scope>NUCLEOTIDE SEQUENCE [LARGE SCALE GENOMIC DNA]</scope>
    <source>
        <strain evidence="2">JCM 16904</strain>
    </source>
</reference>
<keyword evidence="2" id="KW-1185">Reference proteome</keyword>
<dbReference type="Proteomes" id="UP001500902">
    <property type="component" value="Unassembled WGS sequence"/>
</dbReference>
<comment type="caution">
    <text evidence="1">The sequence shown here is derived from an EMBL/GenBank/DDBJ whole genome shotgun (WGS) entry which is preliminary data.</text>
</comment>
<dbReference type="RefSeq" id="WP_344887046.1">
    <property type="nucleotide sequence ID" value="NZ_BAAAZP010000124.1"/>
</dbReference>
<protein>
    <submittedName>
        <fullName evidence="1">Uncharacterized protein</fullName>
    </submittedName>
</protein>